<keyword evidence="1 5" id="KW-0699">rRNA-binding</keyword>
<dbReference type="Proteomes" id="UP000060043">
    <property type="component" value="Chromosome"/>
</dbReference>
<dbReference type="OMA" id="ISHDRYP"/>
<evidence type="ECO:0000256" key="1">
    <source>
        <dbReference type="ARBA" id="ARBA00022730"/>
    </source>
</evidence>
<dbReference type="RefSeq" id="WP_011278287.1">
    <property type="nucleotide sequence ID" value="NZ_BHWZ01000003.1"/>
</dbReference>
<keyword evidence="4 5" id="KW-0687">Ribonucleoprotein</keyword>
<dbReference type="NCBIfam" id="NF001981">
    <property type="entry name" value="PRK00773.1-1"/>
    <property type="match status" value="1"/>
</dbReference>
<proteinExistence type="inferred from homology"/>
<organism evidence="7 10">
    <name type="scientific">Sulfolobus acidocaldarius</name>
    <dbReference type="NCBI Taxonomy" id="2285"/>
    <lineage>
        <taxon>Archaea</taxon>
        <taxon>Thermoproteota</taxon>
        <taxon>Thermoprotei</taxon>
        <taxon>Sulfolobales</taxon>
        <taxon>Sulfolobaceae</taxon>
        <taxon>Sulfolobus</taxon>
    </lineage>
</organism>
<keyword evidence="2 5" id="KW-0694">RNA-binding</keyword>
<comment type="subunit">
    <text evidence="5">Part of the 50S ribosomal subunit. Binds 23S rRNA.</text>
</comment>
<accession>A0A0U2Y467</accession>
<dbReference type="OrthoDB" id="191241at2157"/>
<dbReference type="SUPFAM" id="SSF160374">
    <property type="entry name" value="RplX-like"/>
    <property type="match status" value="1"/>
</dbReference>
<evidence type="ECO:0000313" key="10">
    <source>
        <dbReference type="Proteomes" id="UP000065473"/>
    </source>
</evidence>
<dbReference type="GO" id="GO:0070180">
    <property type="term" value="F:large ribosomal subunit rRNA binding"/>
    <property type="evidence" value="ECO:0007669"/>
    <property type="project" value="UniProtKB-UniRule"/>
</dbReference>
<dbReference type="Proteomes" id="UP000065473">
    <property type="component" value="Chromosome"/>
</dbReference>
<dbReference type="GO" id="GO:0005840">
    <property type="term" value="C:ribosome"/>
    <property type="evidence" value="ECO:0007669"/>
    <property type="project" value="UniProtKB-KW"/>
</dbReference>
<keyword evidence="3 5" id="KW-0689">Ribosomal protein</keyword>
<dbReference type="AlphaFoldDB" id="A0A0U2Y467"/>
<sequence>MAEVKIFMVRGTAIFSASRFPTSQKFTKYVRALNEKQAIEYIYSQLGGKNKIKRYNIHIQEIKEVKEDEITDKTIRDLAKLDKIIM</sequence>
<dbReference type="InterPro" id="IPR023573">
    <property type="entry name" value="Ribosomal_eL20_dom"/>
</dbReference>
<comment type="similarity">
    <text evidence="5">Belongs to the eukaryotic ribosomal protein eL20 family.</text>
</comment>
<evidence type="ECO:0000259" key="6">
    <source>
        <dbReference type="Pfam" id="PF01775"/>
    </source>
</evidence>
<gene>
    <name evidence="5 7" type="primary">rplX</name>
    <name evidence="5" type="synonym">rpl18a</name>
    <name evidence="5" type="synonym">rpl20e</name>
    <name evidence="7" type="ORF">ATY89_10720</name>
    <name evidence="8" type="ORF">ATZ20_02275</name>
</gene>
<evidence type="ECO:0000313" key="9">
    <source>
        <dbReference type="Proteomes" id="UP000060043"/>
    </source>
</evidence>
<dbReference type="STRING" id="1435377.SUSAZ_06950"/>
<dbReference type="InterPro" id="IPR028877">
    <property type="entry name" value="Ribosomal_eL20"/>
</dbReference>
<dbReference type="GO" id="GO:0006412">
    <property type="term" value="P:translation"/>
    <property type="evidence" value="ECO:0007669"/>
    <property type="project" value="UniProtKB-UniRule"/>
</dbReference>
<dbReference type="SMR" id="A0A0U2Y467"/>
<name>A0A0U2Y467_9CREN</name>
<dbReference type="HAMAP" id="MF_00273">
    <property type="entry name" value="Ribosomal_eL20"/>
    <property type="match status" value="1"/>
</dbReference>
<reference evidence="9 10" key="1">
    <citation type="submission" date="2015-12" db="EMBL/GenBank/DDBJ databases">
        <title>A stable core within a dynamic pangenome in Sulfolobus acidocaldarius.</title>
        <authorList>
            <person name="Anderson R."/>
            <person name="Kouris A."/>
            <person name="Seward C."/>
            <person name="Campbell K."/>
            <person name="Whitaker R."/>
        </authorList>
    </citation>
    <scope>NUCLEOTIDE SEQUENCE [LARGE SCALE GENOMIC DNA]</scope>
    <source>
        <strain evidence="7 10">GG12-C01-09</strain>
        <strain evidence="8 9">NG05B_CO5_07</strain>
    </source>
</reference>
<dbReference type="Gene3D" id="3.10.20.10">
    <property type="match status" value="1"/>
</dbReference>
<feature type="domain" description="Large ribosomal subunit protein eL20" evidence="6">
    <location>
        <begin position="4"/>
        <end position="63"/>
    </location>
</feature>
<evidence type="ECO:0000256" key="5">
    <source>
        <dbReference type="HAMAP-Rule" id="MF_00273"/>
    </source>
</evidence>
<evidence type="ECO:0000313" key="8">
    <source>
        <dbReference type="EMBL" id="ALU31087.1"/>
    </source>
</evidence>
<evidence type="ECO:0000313" key="7">
    <source>
        <dbReference type="EMBL" id="ALU30369.1"/>
    </source>
</evidence>
<evidence type="ECO:0000256" key="3">
    <source>
        <dbReference type="ARBA" id="ARBA00022980"/>
    </source>
</evidence>
<dbReference type="Pfam" id="PF01775">
    <property type="entry name" value="Ribosomal_L18A"/>
    <property type="match status" value="1"/>
</dbReference>
<dbReference type="EMBL" id="CP013694">
    <property type="protein sequence ID" value="ALU30369.1"/>
    <property type="molecule type" value="Genomic_DNA"/>
</dbReference>
<evidence type="ECO:0000256" key="2">
    <source>
        <dbReference type="ARBA" id="ARBA00022884"/>
    </source>
</evidence>
<dbReference type="GO" id="GO:0003735">
    <property type="term" value="F:structural constituent of ribosome"/>
    <property type="evidence" value="ECO:0007669"/>
    <property type="project" value="InterPro"/>
</dbReference>
<dbReference type="GeneID" id="14551959"/>
<dbReference type="GeneID" id="78441807"/>
<dbReference type="GO" id="GO:1990904">
    <property type="term" value="C:ribonucleoprotein complex"/>
    <property type="evidence" value="ECO:0007669"/>
    <property type="project" value="UniProtKB-KW"/>
</dbReference>
<evidence type="ECO:0000256" key="4">
    <source>
        <dbReference type="ARBA" id="ARBA00023274"/>
    </source>
</evidence>
<dbReference type="PaxDb" id="1435377-SUSAZ_06950"/>
<dbReference type="EMBL" id="CP013695">
    <property type="protein sequence ID" value="ALU31087.1"/>
    <property type="molecule type" value="Genomic_DNA"/>
</dbReference>
<protein>
    <recommendedName>
        <fullName evidence="5">Large ribosomal subunit protein eL20</fullName>
    </recommendedName>
</protein>